<keyword evidence="2" id="KW-1185">Reference proteome</keyword>
<comment type="caution">
    <text evidence="1">The sequence shown here is derived from an EMBL/GenBank/DDBJ whole genome shotgun (WGS) entry which is preliminary data.</text>
</comment>
<reference evidence="1 2" key="1">
    <citation type="journal article" date="2015" name="Genome Announc.">
        <title>Expanding the biotechnology potential of lactobacilli through comparative genomics of 213 strains and associated genera.</title>
        <authorList>
            <person name="Sun Z."/>
            <person name="Harris H.M."/>
            <person name="McCann A."/>
            <person name="Guo C."/>
            <person name="Argimon S."/>
            <person name="Zhang W."/>
            <person name="Yang X."/>
            <person name="Jeffery I.B."/>
            <person name="Cooney J.C."/>
            <person name="Kagawa T.F."/>
            <person name="Liu W."/>
            <person name="Song Y."/>
            <person name="Salvetti E."/>
            <person name="Wrobel A."/>
            <person name="Rasinkangas P."/>
            <person name="Parkhill J."/>
            <person name="Rea M.C."/>
            <person name="O'Sullivan O."/>
            <person name="Ritari J."/>
            <person name="Douillard F.P."/>
            <person name="Paul Ross R."/>
            <person name="Yang R."/>
            <person name="Briner A.E."/>
            <person name="Felis G.E."/>
            <person name="de Vos W.M."/>
            <person name="Barrangou R."/>
            <person name="Klaenhammer T.R."/>
            <person name="Caufield P.W."/>
            <person name="Cui Y."/>
            <person name="Zhang H."/>
            <person name="O'Toole P.W."/>
        </authorList>
    </citation>
    <scope>NUCLEOTIDE SEQUENCE [LARGE SCALE GENOMIC DNA]</scope>
    <source>
        <strain evidence="1 2">DSM 13145</strain>
    </source>
</reference>
<accession>A0A0R1PB54</accession>
<dbReference type="RefSeq" id="WP_057751576.1">
    <property type="nucleotide sequence ID" value="NZ_AZER01000016.1"/>
</dbReference>
<dbReference type="STRING" id="1423746.FD27_GL001120"/>
<gene>
    <name evidence="1" type="ORF">FD27_GL001120</name>
</gene>
<evidence type="ECO:0000313" key="1">
    <source>
        <dbReference type="EMBL" id="KRL27362.1"/>
    </source>
</evidence>
<dbReference type="PATRIC" id="fig|1423746.3.peg.1142"/>
<name>A0A0R1PB54_9LACO</name>
<dbReference type="Proteomes" id="UP000051445">
    <property type="component" value="Unassembled WGS sequence"/>
</dbReference>
<dbReference type="EMBL" id="AZER01000016">
    <property type="protein sequence ID" value="KRL27362.1"/>
    <property type="molecule type" value="Genomic_DNA"/>
</dbReference>
<evidence type="ECO:0008006" key="3">
    <source>
        <dbReference type="Google" id="ProtNLM"/>
    </source>
</evidence>
<organism evidence="1 2">
    <name type="scientific">Limosilactobacillus frumenti DSM 13145</name>
    <dbReference type="NCBI Taxonomy" id="1423746"/>
    <lineage>
        <taxon>Bacteria</taxon>
        <taxon>Bacillati</taxon>
        <taxon>Bacillota</taxon>
        <taxon>Bacilli</taxon>
        <taxon>Lactobacillales</taxon>
        <taxon>Lactobacillaceae</taxon>
        <taxon>Limosilactobacillus</taxon>
    </lineage>
</organism>
<evidence type="ECO:0000313" key="2">
    <source>
        <dbReference type="Proteomes" id="UP000051445"/>
    </source>
</evidence>
<sequence>MNITKMLHQVIDLELAVDDAKELEIGPRVRQQTIFTALDVELAKLADQAGWYKVLSDEEPDQSSLLNHYVNAVELLLLYSAKRQWTHLVVVDDATLKRITTADRATKLEDLNKEYLAIKHFLQGGFYSNRQDDFRHAWHLLLKMGLVDFQLSDHEIMAVYEQHIQGQTEQWAN</sequence>
<dbReference type="AlphaFoldDB" id="A0A0R1PB54"/>
<dbReference type="OrthoDB" id="5506143at2"/>
<protein>
    <recommendedName>
        <fullName evidence="3">dUTPase</fullName>
    </recommendedName>
</protein>
<proteinExistence type="predicted"/>